<name>A0AAW3MNJ4_9BURK</name>
<evidence type="ECO:0000313" key="3">
    <source>
        <dbReference type="EMBL" id="KVP89374.1"/>
    </source>
</evidence>
<feature type="domain" description="ImpA N-terminal" evidence="2">
    <location>
        <begin position="16"/>
        <end position="139"/>
    </location>
</feature>
<comment type="caution">
    <text evidence="3">The sequence shown here is derived from an EMBL/GenBank/DDBJ whole genome shotgun (WGS) entry which is preliminary data.</text>
</comment>
<dbReference type="InterPro" id="IPR010657">
    <property type="entry name" value="ImpA_N"/>
</dbReference>
<dbReference type="PANTHER" id="PTHR37951">
    <property type="entry name" value="CYTOPLASMIC PROTEIN-RELATED"/>
    <property type="match status" value="1"/>
</dbReference>
<evidence type="ECO:0000313" key="4">
    <source>
        <dbReference type="Proteomes" id="UP000056453"/>
    </source>
</evidence>
<organism evidence="3 4">
    <name type="scientific">Burkholderia ubonensis</name>
    <dbReference type="NCBI Taxonomy" id="101571"/>
    <lineage>
        <taxon>Bacteria</taxon>
        <taxon>Pseudomonadati</taxon>
        <taxon>Pseudomonadota</taxon>
        <taxon>Betaproteobacteria</taxon>
        <taxon>Burkholderiales</taxon>
        <taxon>Burkholderiaceae</taxon>
        <taxon>Burkholderia</taxon>
        <taxon>Burkholderia cepacia complex</taxon>
    </lineage>
</organism>
<sequence>MNTPTPAAPLRYADLLEPVSADAPCGPDLEYDPAFVMLQAAIAPKGDAQYGDFVDAPPPANWAEIERECRALLLRTKDVRLVVILARCRARQAGAEGLRDALALLQEMLARFGDALHPVPHFDGERDPVVHANAIAALADPDATLADVRDIPLPKVSGLQLQLRDIEKAFAATRVKDALAPESAHRLLRELWDRHDRTVAALADAECIVRALIASTHESLGGDAPDLRGLAKLLHPFAQTQLESDDAAATSQSFDAATTTAVFDEAAPTMSDASAVEPGRPDTSAAQVVRPAPNAPPPMNPMDRQSALAAIQATRRWFERNEPSSPVVVLLRQSERMVGKRFSEIAHAIPAELLAQWDAIDG</sequence>
<dbReference type="EMBL" id="LPBJ01000095">
    <property type="protein sequence ID" value="KVP89374.1"/>
    <property type="molecule type" value="Genomic_DNA"/>
</dbReference>
<dbReference type="InterPro" id="IPR017740">
    <property type="entry name" value="TssA-like"/>
</dbReference>
<gene>
    <name evidence="3" type="ORF">WJ96_20140</name>
</gene>
<dbReference type="Proteomes" id="UP000056453">
    <property type="component" value="Unassembled WGS sequence"/>
</dbReference>
<reference evidence="3 4" key="1">
    <citation type="submission" date="2015-11" db="EMBL/GenBank/DDBJ databases">
        <title>Expanding the genomic diversity of Burkholderia species for the development of highly accurate diagnostics.</title>
        <authorList>
            <person name="Sahl J."/>
            <person name="Keim P."/>
            <person name="Wagner D."/>
        </authorList>
    </citation>
    <scope>NUCLEOTIDE SEQUENCE [LARGE SCALE GENOMIC DNA]</scope>
    <source>
        <strain evidence="3 4">MSMB1808WGS</strain>
    </source>
</reference>
<accession>A0AAW3MNJ4</accession>
<dbReference type="PANTHER" id="PTHR37951:SF1">
    <property type="entry name" value="TYPE VI SECRETION SYSTEM COMPONENT TSSA1"/>
    <property type="match status" value="1"/>
</dbReference>
<keyword evidence="4" id="KW-1185">Reference proteome</keyword>
<evidence type="ECO:0000256" key="1">
    <source>
        <dbReference type="SAM" id="MobiDB-lite"/>
    </source>
</evidence>
<dbReference type="RefSeq" id="WP_059955502.1">
    <property type="nucleotide sequence ID" value="NZ_LPAB01000070.1"/>
</dbReference>
<feature type="region of interest" description="Disordered" evidence="1">
    <location>
        <begin position="269"/>
        <end position="300"/>
    </location>
</feature>
<protein>
    <submittedName>
        <fullName evidence="3">ImpA</fullName>
    </submittedName>
</protein>
<dbReference type="AlphaFoldDB" id="A0AAW3MNJ4"/>
<proteinExistence type="predicted"/>
<dbReference type="Pfam" id="PF06812">
    <property type="entry name" value="ImpA_N"/>
    <property type="match status" value="1"/>
</dbReference>
<evidence type="ECO:0000259" key="2">
    <source>
        <dbReference type="Pfam" id="PF06812"/>
    </source>
</evidence>